<comment type="similarity">
    <text evidence="12">Belongs to the drug/metabolite transporter (DMT) superfamily. Small multidrug resistance (SMR) (TC 2.A.7.1) family.</text>
</comment>
<accession>A0A4R6RJ88</accession>
<evidence type="ECO:0000256" key="7">
    <source>
        <dbReference type="ARBA" id="ARBA00022692"/>
    </source>
</evidence>
<comment type="subcellular location">
    <subcellularLocation>
        <location evidence="1">Cell membrane</location>
        <topology evidence="1">Multi-pass membrane protein</topology>
    </subcellularLocation>
</comment>
<evidence type="ECO:0000313" key="16">
    <source>
        <dbReference type="Proteomes" id="UP000294547"/>
    </source>
</evidence>
<evidence type="ECO:0000256" key="13">
    <source>
        <dbReference type="SAM" id="Phobius"/>
    </source>
</evidence>
<dbReference type="Proteomes" id="UP000294547">
    <property type="component" value="Unassembled WGS sequence"/>
</dbReference>
<dbReference type="GO" id="GO:0009103">
    <property type="term" value="P:lipopolysaccharide biosynthetic process"/>
    <property type="evidence" value="ECO:0007669"/>
    <property type="project" value="UniProtKB-KW"/>
</dbReference>
<feature type="transmembrane region" description="Helical" evidence="13">
    <location>
        <begin position="140"/>
        <end position="159"/>
    </location>
</feature>
<dbReference type="InterPro" id="IPR000620">
    <property type="entry name" value="EamA_dom"/>
</dbReference>
<keyword evidence="10" id="KW-0443">Lipid metabolism</keyword>
<dbReference type="EMBL" id="SNXY01000006">
    <property type="protein sequence ID" value="TDP86681.1"/>
    <property type="molecule type" value="Genomic_DNA"/>
</dbReference>
<dbReference type="PANTHER" id="PTHR30561">
    <property type="entry name" value="SMR FAMILY PROTON-DEPENDENT DRUG EFFLUX TRANSPORTER SUGE"/>
    <property type="match status" value="1"/>
</dbReference>
<dbReference type="GO" id="GO:0022857">
    <property type="term" value="F:transmembrane transporter activity"/>
    <property type="evidence" value="ECO:0007669"/>
    <property type="project" value="InterPro"/>
</dbReference>
<feature type="domain" description="EamA" evidence="14">
    <location>
        <begin position="144"/>
        <end position="275"/>
    </location>
</feature>
<evidence type="ECO:0000256" key="11">
    <source>
        <dbReference type="ARBA" id="ARBA00023136"/>
    </source>
</evidence>
<keyword evidence="3" id="KW-1003">Cell membrane</keyword>
<dbReference type="RefSeq" id="WP_126536784.1">
    <property type="nucleotide sequence ID" value="NZ_BSPM01000008.1"/>
</dbReference>
<feature type="transmembrane region" description="Helical" evidence="13">
    <location>
        <begin position="111"/>
        <end position="133"/>
    </location>
</feature>
<evidence type="ECO:0000256" key="5">
    <source>
        <dbReference type="ARBA" id="ARBA00022519"/>
    </source>
</evidence>
<dbReference type="Pfam" id="PF00892">
    <property type="entry name" value="EamA"/>
    <property type="match status" value="2"/>
</dbReference>
<organism evidence="15 16">
    <name type="scientific">Oharaeibacter diazotrophicus</name>
    <dbReference type="NCBI Taxonomy" id="1920512"/>
    <lineage>
        <taxon>Bacteria</taxon>
        <taxon>Pseudomonadati</taxon>
        <taxon>Pseudomonadota</taxon>
        <taxon>Alphaproteobacteria</taxon>
        <taxon>Hyphomicrobiales</taxon>
        <taxon>Pleomorphomonadaceae</taxon>
        <taxon>Oharaeibacter</taxon>
    </lineage>
</organism>
<evidence type="ECO:0000256" key="10">
    <source>
        <dbReference type="ARBA" id="ARBA00023098"/>
    </source>
</evidence>
<feature type="transmembrane region" description="Helical" evidence="13">
    <location>
        <begin position="30"/>
        <end position="51"/>
    </location>
</feature>
<dbReference type="OrthoDB" id="9783707at2"/>
<evidence type="ECO:0000313" key="15">
    <source>
        <dbReference type="EMBL" id="TDP86681.1"/>
    </source>
</evidence>
<dbReference type="SUPFAM" id="SSF103481">
    <property type="entry name" value="Multidrug resistance efflux transporter EmrE"/>
    <property type="match status" value="2"/>
</dbReference>
<gene>
    <name evidence="15" type="ORF">EDD54_0560</name>
</gene>
<evidence type="ECO:0000256" key="12">
    <source>
        <dbReference type="ARBA" id="ARBA00038032"/>
    </source>
</evidence>
<keyword evidence="2" id="KW-0813">Transport</keyword>
<evidence type="ECO:0000256" key="4">
    <source>
        <dbReference type="ARBA" id="ARBA00022516"/>
    </source>
</evidence>
<proteinExistence type="inferred from homology"/>
<dbReference type="AlphaFoldDB" id="A0A4R6RJ88"/>
<name>A0A4R6RJ88_9HYPH</name>
<evidence type="ECO:0000256" key="3">
    <source>
        <dbReference type="ARBA" id="ARBA00022475"/>
    </source>
</evidence>
<feature type="transmembrane region" description="Helical" evidence="13">
    <location>
        <begin position="231"/>
        <end position="253"/>
    </location>
</feature>
<sequence>MSAAVLLAVIVAAALHATWNAILKAAADKSFGSVLVAATASVIAAVLLPFLPQPAPESWPFIAASCLCQTAYFTLLAFAYRLGDMSQTYPLMRGTAPLIVALASGPLVGEALALGEWIGLATISAGVIGLSLIGRMNASGRATVFALLNALVIAAYTLIDGLGVRRSGAPIAYTLWVVLIPAFPLVAWALWRRGGAFVGYARRNLGLGFVGGFSTMTSYGLALWAMTHAPVAVVAALRETSIIFATAISAFVLKERIGAGKLAVTAAIAMGAIVLRLA</sequence>
<feature type="domain" description="EamA" evidence="14">
    <location>
        <begin position="6"/>
        <end position="131"/>
    </location>
</feature>
<dbReference type="Gene3D" id="1.10.3730.20">
    <property type="match status" value="2"/>
</dbReference>
<evidence type="ECO:0000256" key="2">
    <source>
        <dbReference type="ARBA" id="ARBA00022448"/>
    </source>
</evidence>
<feature type="transmembrane region" description="Helical" evidence="13">
    <location>
        <begin position="171"/>
        <end position="191"/>
    </location>
</feature>
<evidence type="ECO:0000256" key="9">
    <source>
        <dbReference type="ARBA" id="ARBA00022989"/>
    </source>
</evidence>
<keyword evidence="8" id="KW-0448">Lipopolysaccharide biosynthesis</keyword>
<dbReference type="InterPro" id="IPR037185">
    <property type="entry name" value="EmrE-like"/>
</dbReference>
<feature type="transmembrane region" description="Helical" evidence="13">
    <location>
        <begin position="203"/>
        <end position="225"/>
    </location>
</feature>
<keyword evidence="6" id="KW-0441">Lipid A biosynthesis</keyword>
<feature type="transmembrane region" description="Helical" evidence="13">
    <location>
        <begin position="58"/>
        <end position="80"/>
    </location>
</feature>
<keyword evidence="4" id="KW-0444">Lipid biosynthesis</keyword>
<evidence type="ECO:0000256" key="8">
    <source>
        <dbReference type="ARBA" id="ARBA00022985"/>
    </source>
</evidence>
<evidence type="ECO:0000256" key="6">
    <source>
        <dbReference type="ARBA" id="ARBA00022556"/>
    </source>
</evidence>
<keyword evidence="7 13" id="KW-0812">Transmembrane</keyword>
<protein>
    <submittedName>
        <fullName evidence="15">Putative membrane protein</fullName>
    </submittedName>
</protein>
<dbReference type="GO" id="GO:0009245">
    <property type="term" value="P:lipid A biosynthetic process"/>
    <property type="evidence" value="ECO:0007669"/>
    <property type="project" value="UniProtKB-KW"/>
</dbReference>
<comment type="caution">
    <text evidence="15">The sequence shown here is derived from an EMBL/GenBank/DDBJ whole genome shotgun (WGS) entry which is preliminary data.</text>
</comment>
<evidence type="ECO:0000259" key="14">
    <source>
        <dbReference type="Pfam" id="PF00892"/>
    </source>
</evidence>
<dbReference type="PANTHER" id="PTHR30561:SF1">
    <property type="entry name" value="MULTIDRUG TRANSPORTER EMRE"/>
    <property type="match status" value="1"/>
</dbReference>
<reference evidence="15 16" key="1">
    <citation type="submission" date="2019-03" db="EMBL/GenBank/DDBJ databases">
        <title>Genomic Encyclopedia of Type Strains, Phase IV (KMG-IV): sequencing the most valuable type-strain genomes for metagenomic binning, comparative biology and taxonomic classification.</title>
        <authorList>
            <person name="Goeker M."/>
        </authorList>
    </citation>
    <scope>NUCLEOTIDE SEQUENCE [LARGE SCALE GENOMIC DNA]</scope>
    <source>
        <strain evidence="15 16">DSM 102969</strain>
    </source>
</reference>
<dbReference type="GO" id="GO:0005886">
    <property type="term" value="C:plasma membrane"/>
    <property type="evidence" value="ECO:0007669"/>
    <property type="project" value="UniProtKB-SubCell"/>
</dbReference>
<keyword evidence="5" id="KW-0997">Cell inner membrane</keyword>
<evidence type="ECO:0000256" key="1">
    <source>
        <dbReference type="ARBA" id="ARBA00004651"/>
    </source>
</evidence>
<keyword evidence="11 13" id="KW-0472">Membrane</keyword>
<dbReference type="InterPro" id="IPR000390">
    <property type="entry name" value="Small_drug/metabolite_transptr"/>
</dbReference>
<keyword evidence="9 13" id="KW-1133">Transmembrane helix</keyword>
<keyword evidence="16" id="KW-1185">Reference proteome</keyword>